<feature type="transmembrane region" description="Helical" evidence="1">
    <location>
        <begin position="167"/>
        <end position="186"/>
    </location>
</feature>
<organism evidence="2 3">
    <name type="scientific">Apostasia shenzhenica</name>
    <dbReference type="NCBI Taxonomy" id="1088818"/>
    <lineage>
        <taxon>Eukaryota</taxon>
        <taxon>Viridiplantae</taxon>
        <taxon>Streptophyta</taxon>
        <taxon>Embryophyta</taxon>
        <taxon>Tracheophyta</taxon>
        <taxon>Spermatophyta</taxon>
        <taxon>Magnoliopsida</taxon>
        <taxon>Liliopsida</taxon>
        <taxon>Asparagales</taxon>
        <taxon>Orchidaceae</taxon>
        <taxon>Apostasioideae</taxon>
        <taxon>Apostasia</taxon>
    </lineage>
</organism>
<sequence>MLRFFEPDQVESWWPPAACPPQPRQYSITEKQLQAAQGISFDGSGIISWLPAGEGFHRVKCRRLVPYLERSSSMDPEDHPTKRKDHQFDANQIRIMDARERTAAPDHRESKRQKNITAAATIDEENLHCDLLPKSVDSNKNRKAISPSSVKLSPLQTLSHASLRNLLYIYIYISSLILFLTACMLLK</sequence>
<name>A0A2H9ZSH6_9ASPA</name>
<keyword evidence="1" id="KW-1133">Transmembrane helix</keyword>
<evidence type="ECO:0000313" key="2">
    <source>
        <dbReference type="EMBL" id="PKA46247.1"/>
    </source>
</evidence>
<dbReference type="AlphaFoldDB" id="A0A2H9ZSH6"/>
<evidence type="ECO:0000313" key="3">
    <source>
        <dbReference type="Proteomes" id="UP000236161"/>
    </source>
</evidence>
<keyword evidence="1" id="KW-0472">Membrane</keyword>
<proteinExistence type="predicted"/>
<dbReference type="EMBL" id="KZ454389">
    <property type="protein sequence ID" value="PKA46247.1"/>
    <property type="molecule type" value="Genomic_DNA"/>
</dbReference>
<reference evidence="2 3" key="1">
    <citation type="journal article" date="2017" name="Nature">
        <title>The Apostasia genome and the evolution of orchids.</title>
        <authorList>
            <person name="Zhang G.Q."/>
            <person name="Liu K.W."/>
            <person name="Li Z."/>
            <person name="Lohaus R."/>
            <person name="Hsiao Y.Y."/>
            <person name="Niu S.C."/>
            <person name="Wang J.Y."/>
            <person name="Lin Y.C."/>
            <person name="Xu Q."/>
            <person name="Chen L.J."/>
            <person name="Yoshida K."/>
            <person name="Fujiwara S."/>
            <person name="Wang Z.W."/>
            <person name="Zhang Y.Q."/>
            <person name="Mitsuda N."/>
            <person name="Wang M."/>
            <person name="Liu G.H."/>
            <person name="Pecoraro L."/>
            <person name="Huang H.X."/>
            <person name="Xiao X.J."/>
            <person name="Lin M."/>
            <person name="Wu X.Y."/>
            <person name="Wu W.L."/>
            <person name="Chen Y.Y."/>
            <person name="Chang S.B."/>
            <person name="Sakamoto S."/>
            <person name="Ohme-Takagi M."/>
            <person name="Yagi M."/>
            <person name="Zeng S.J."/>
            <person name="Shen C.Y."/>
            <person name="Yeh C.M."/>
            <person name="Luo Y.B."/>
            <person name="Tsai W.C."/>
            <person name="Van de Peer Y."/>
            <person name="Liu Z.J."/>
        </authorList>
    </citation>
    <scope>NUCLEOTIDE SEQUENCE [LARGE SCALE GENOMIC DNA]</scope>
    <source>
        <strain evidence="3">cv. Shenzhen</strain>
        <tissue evidence="2">Stem</tissue>
    </source>
</reference>
<gene>
    <name evidence="2" type="ORF">AXF42_Ash019998</name>
</gene>
<protein>
    <submittedName>
        <fullName evidence="2">Uncharacterized protein</fullName>
    </submittedName>
</protein>
<keyword evidence="1" id="KW-0812">Transmembrane</keyword>
<dbReference type="Proteomes" id="UP000236161">
    <property type="component" value="Unassembled WGS sequence"/>
</dbReference>
<evidence type="ECO:0000256" key="1">
    <source>
        <dbReference type="SAM" id="Phobius"/>
    </source>
</evidence>
<keyword evidence="3" id="KW-1185">Reference proteome</keyword>
<accession>A0A2H9ZSH6</accession>